<evidence type="ECO:0000256" key="5">
    <source>
        <dbReference type="ARBA" id="ARBA00022723"/>
    </source>
</evidence>
<comment type="pathway">
    <text evidence="2">Secondary metabolite biosynthesis.</text>
</comment>
<dbReference type="EMBL" id="ML210160">
    <property type="protein sequence ID" value="TFK27926.1"/>
    <property type="molecule type" value="Genomic_DNA"/>
</dbReference>
<dbReference type="InterPro" id="IPR017972">
    <property type="entry name" value="Cyt_P450_CS"/>
</dbReference>
<dbReference type="STRING" id="230819.A0A5C3L730"/>
<evidence type="ECO:0000256" key="2">
    <source>
        <dbReference type="ARBA" id="ARBA00005179"/>
    </source>
</evidence>
<accession>A0A5C3L730</accession>
<dbReference type="PANTHER" id="PTHR46300">
    <property type="entry name" value="P450, PUTATIVE (EUROFUNG)-RELATED-RELATED"/>
    <property type="match status" value="1"/>
</dbReference>
<dbReference type="CDD" id="cd11065">
    <property type="entry name" value="CYP64-like"/>
    <property type="match status" value="1"/>
</dbReference>
<dbReference type="GO" id="GO:0005506">
    <property type="term" value="F:iron ion binding"/>
    <property type="evidence" value="ECO:0007669"/>
    <property type="project" value="InterPro"/>
</dbReference>
<evidence type="ECO:0000313" key="12">
    <source>
        <dbReference type="Proteomes" id="UP000307440"/>
    </source>
</evidence>
<proteinExistence type="inferred from homology"/>
<dbReference type="AlphaFoldDB" id="A0A5C3L730"/>
<dbReference type="InterPro" id="IPR001128">
    <property type="entry name" value="Cyt_P450"/>
</dbReference>
<evidence type="ECO:0000256" key="10">
    <source>
        <dbReference type="RuleBase" id="RU000461"/>
    </source>
</evidence>
<keyword evidence="6 10" id="KW-0560">Oxidoreductase</keyword>
<keyword evidence="4 9" id="KW-0349">Heme</keyword>
<name>A0A5C3L730_COPMA</name>
<gene>
    <name evidence="11" type="ORF">FA15DRAFT_719949</name>
</gene>
<dbReference type="GO" id="GO:0016705">
    <property type="term" value="F:oxidoreductase activity, acting on paired donors, with incorporation or reduction of molecular oxygen"/>
    <property type="evidence" value="ECO:0007669"/>
    <property type="project" value="InterPro"/>
</dbReference>
<evidence type="ECO:0000256" key="6">
    <source>
        <dbReference type="ARBA" id="ARBA00023002"/>
    </source>
</evidence>
<dbReference type="Pfam" id="PF00067">
    <property type="entry name" value="p450"/>
    <property type="match status" value="2"/>
</dbReference>
<dbReference type="Proteomes" id="UP000307440">
    <property type="component" value="Unassembled WGS sequence"/>
</dbReference>
<organism evidence="11 12">
    <name type="scientific">Coprinopsis marcescibilis</name>
    <name type="common">Agaric fungus</name>
    <name type="synonym">Psathyrella marcescibilis</name>
    <dbReference type="NCBI Taxonomy" id="230819"/>
    <lineage>
        <taxon>Eukaryota</taxon>
        <taxon>Fungi</taxon>
        <taxon>Dikarya</taxon>
        <taxon>Basidiomycota</taxon>
        <taxon>Agaricomycotina</taxon>
        <taxon>Agaricomycetes</taxon>
        <taxon>Agaricomycetidae</taxon>
        <taxon>Agaricales</taxon>
        <taxon>Agaricineae</taxon>
        <taxon>Psathyrellaceae</taxon>
        <taxon>Coprinopsis</taxon>
    </lineage>
</organism>
<evidence type="ECO:0000313" key="11">
    <source>
        <dbReference type="EMBL" id="TFK27926.1"/>
    </source>
</evidence>
<dbReference type="PANTHER" id="PTHR46300:SF7">
    <property type="entry name" value="P450, PUTATIVE (EUROFUNG)-RELATED"/>
    <property type="match status" value="1"/>
</dbReference>
<protein>
    <submittedName>
        <fullName evidence="11">Cytochrome P450</fullName>
    </submittedName>
</protein>
<evidence type="ECO:0000256" key="1">
    <source>
        <dbReference type="ARBA" id="ARBA00001971"/>
    </source>
</evidence>
<dbReference type="InterPro" id="IPR036396">
    <property type="entry name" value="Cyt_P450_sf"/>
</dbReference>
<dbReference type="InterPro" id="IPR002401">
    <property type="entry name" value="Cyt_P450_E_grp-I"/>
</dbReference>
<reference evidence="11 12" key="1">
    <citation type="journal article" date="2019" name="Nat. Ecol. Evol.">
        <title>Megaphylogeny resolves global patterns of mushroom evolution.</title>
        <authorList>
            <person name="Varga T."/>
            <person name="Krizsan K."/>
            <person name="Foldi C."/>
            <person name="Dima B."/>
            <person name="Sanchez-Garcia M."/>
            <person name="Sanchez-Ramirez S."/>
            <person name="Szollosi G.J."/>
            <person name="Szarkandi J.G."/>
            <person name="Papp V."/>
            <person name="Albert L."/>
            <person name="Andreopoulos W."/>
            <person name="Angelini C."/>
            <person name="Antonin V."/>
            <person name="Barry K.W."/>
            <person name="Bougher N.L."/>
            <person name="Buchanan P."/>
            <person name="Buyck B."/>
            <person name="Bense V."/>
            <person name="Catcheside P."/>
            <person name="Chovatia M."/>
            <person name="Cooper J."/>
            <person name="Damon W."/>
            <person name="Desjardin D."/>
            <person name="Finy P."/>
            <person name="Geml J."/>
            <person name="Haridas S."/>
            <person name="Hughes K."/>
            <person name="Justo A."/>
            <person name="Karasinski D."/>
            <person name="Kautmanova I."/>
            <person name="Kiss B."/>
            <person name="Kocsube S."/>
            <person name="Kotiranta H."/>
            <person name="LaButti K.M."/>
            <person name="Lechner B.E."/>
            <person name="Liimatainen K."/>
            <person name="Lipzen A."/>
            <person name="Lukacs Z."/>
            <person name="Mihaltcheva S."/>
            <person name="Morgado L.N."/>
            <person name="Niskanen T."/>
            <person name="Noordeloos M.E."/>
            <person name="Ohm R.A."/>
            <person name="Ortiz-Santana B."/>
            <person name="Ovrebo C."/>
            <person name="Racz N."/>
            <person name="Riley R."/>
            <person name="Savchenko A."/>
            <person name="Shiryaev A."/>
            <person name="Soop K."/>
            <person name="Spirin V."/>
            <person name="Szebenyi C."/>
            <person name="Tomsovsky M."/>
            <person name="Tulloss R.E."/>
            <person name="Uehling J."/>
            <person name="Grigoriev I.V."/>
            <person name="Vagvolgyi C."/>
            <person name="Papp T."/>
            <person name="Martin F.M."/>
            <person name="Miettinen O."/>
            <person name="Hibbett D.S."/>
            <person name="Nagy L.G."/>
        </authorList>
    </citation>
    <scope>NUCLEOTIDE SEQUENCE [LARGE SCALE GENOMIC DNA]</scope>
    <source>
        <strain evidence="11 12">CBS 121175</strain>
    </source>
</reference>
<keyword evidence="12" id="KW-1185">Reference proteome</keyword>
<evidence type="ECO:0000256" key="7">
    <source>
        <dbReference type="ARBA" id="ARBA00023004"/>
    </source>
</evidence>
<evidence type="ECO:0000256" key="9">
    <source>
        <dbReference type="PIRSR" id="PIRSR602401-1"/>
    </source>
</evidence>
<comment type="cofactor">
    <cofactor evidence="1 9">
        <name>heme</name>
        <dbReference type="ChEBI" id="CHEBI:30413"/>
    </cofactor>
</comment>
<feature type="binding site" description="axial binding residue" evidence="9">
    <location>
        <position position="427"/>
    </location>
    <ligand>
        <name>heme</name>
        <dbReference type="ChEBI" id="CHEBI:30413"/>
    </ligand>
    <ligandPart>
        <name>Fe</name>
        <dbReference type="ChEBI" id="CHEBI:18248"/>
    </ligandPart>
</feature>
<dbReference type="GO" id="GO:0020037">
    <property type="term" value="F:heme binding"/>
    <property type="evidence" value="ECO:0007669"/>
    <property type="project" value="InterPro"/>
</dbReference>
<keyword evidence="8 10" id="KW-0503">Monooxygenase</keyword>
<dbReference type="GO" id="GO:0004497">
    <property type="term" value="F:monooxygenase activity"/>
    <property type="evidence" value="ECO:0007669"/>
    <property type="project" value="UniProtKB-KW"/>
</dbReference>
<dbReference type="Gene3D" id="1.10.630.10">
    <property type="entry name" value="Cytochrome P450"/>
    <property type="match status" value="1"/>
</dbReference>
<keyword evidence="7 9" id="KW-0408">Iron</keyword>
<keyword evidence="5 9" id="KW-0479">Metal-binding</keyword>
<evidence type="ECO:0000256" key="3">
    <source>
        <dbReference type="ARBA" id="ARBA00010617"/>
    </source>
</evidence>
<evidence type="ECO:0000256" key="4">
    <source>
        <dbReference type="ARBA" id="ARBA00022617"/>
    </source>
</evidence>
<dbReference type="InterPro" id="IPR050364">
    <property type="entry name" value="Cytochrome_P450_fung"/>
</dbReference>
<dbReference type="OrthoDB" id="2789670at2759"/>
<sequence>MINYYYSPTLRDLGVLVSAWAVFLCLKKKKRHAYPLPPSPPGQLPLLGHALQIPPKFEWIAYEKWSNELGSDIIYLNALGMDLVIVQSVQMCNDLLDTRSAKYSSRGHFVMVNELMGYDWTMPTLPYGEKWKDQRKLFMRHLSANNRTLYEPRITDNVLRLLSRLLDGPENWMRSVRLMVGGTAFSIAYGIDADVEGDPNIQLASDSLRTTMDALLPGKYFVEFLPILKYLPKWLPGARFHQDALEGRTFMNRIRAEPFAQAEEQLSRGTALPSLTSDVFDGIREAGSDTTVASVDSFILAMLIHPEIQKKARDEIDSVVGTDRLPELADERDLPYLCAAIKELFRWRPVSGIVLPHKCTEDDVYQGYFIPKDTLIIPNQKAMLYNTKDYPNPEIYNPERFLTEDGKPKTDILDPYDIAFGFGRRKCPGFHVALATTFMTAASILSLFEIQKPLDEDGFPIEPSMDVIPGITSWVFDR</sequence>
<dbReference type="SUPFAM" id="SSF48264">
    <property type="entry name" value="Cytochrome P450"/>
    <property type="match status" value="1"/>
</dbReference>
<evidence type="ECO:0000256" key="8">
    <source>
        <dbReference type="ARBA" id="ARBA00023033"/>
    </source>
</evidence>
<comment type="similarity">
    <text evidence="3 10">Belongs to the cytochrome P450 family.</text>
</comment>
<dbReference type="PRINTS" id="PR00463">
    <property type="entry name" value="EP450I"/>
</dbReference>
<dbReference type="PROSITE" id="PS00086">
    <property type="entry name" value="CYTOCHROME_P450"/>
    <property type="match status" value="1"/>
</dbReference>